<protein>
    <recommendedName>
        <fullName evidence="6">Prophage tail endopeptidase domain-containing protein</fullName>
    </recommendedName>
</protein>
<keyword evidence="5" id="KW-1185">Reference proteome</keyword>
<dbReference type="EMBL" id="BFFP01000022">
    <property type="protein sequence ID" value="GBG94984.1"/>
    <property type="molecule type" value="Genomic_DNA"/>
</dbReference>
<comment type="caution">
    <text evidence="4">The sequence shown here is derived from an EMBL/GenBank/DDBJ whole genome shotgun (WGS) entry which is preliminary data.</text>
</comment>
<gene>
    <name evidence="4" type="ORF">LFYK43_14430</name>
</gene>
<evidence type="ECO:0000313" key="4">
    <source>
        <dbReference type="EMBL" id="GBG94984.1"/>
    </source>
</evidence>
<feature type="domain" description="Prophage endopeptidase tail N-terminal" evidence="3">
    <location>
        <begin position="20"/>
        <end position="96"/>
    </location>
</feature>
<proteinExistence type="predicted"/>
<dbReference type="Pfam" id="PF06605">
    <property type="entry name" value="Prophage_tail"/>
    <property type="match status" value="1"/>
</dbReference>
<dbReference type="InterPro" id="IPR044051">
    <property type="entry name" value="Prophage_tail_N"/>
</dbReference>
<dbReference type="Pfam" id="PF18994">
    <property type="entry name" value="Prophage_tailD1"/>
    <property type="match status" value="1"/>
</dbReference>
<name>A0A401ITZ2_9LACO</name>
<evidence type="ECO:0000259" key="3">
    <source>
        <dbReference type="Pfam" id="PF18994"/>
    </source>
</evidence>
<sequence length="1174" mass="127091">MSYPVLYAADATDFFSNGLGTLPDALTAVVTEERNGEFVLDLTYPLNGRRAGEIENNRIIKVDAGHKLKDQRFIIKTVTPSMDNSGNTIITVHAEHVSYLANDLAIKPNITMQDMSAEQALTMWNDGLTTPKQFTVDSDIETHNGTSWTIDKVTNARQALGGVEGSILDTWGGEYRFDNLHISLLSHRGTVSNTLLSYGRNLLSFEQENNILETYTSIYPYASLSEVVNSDSTKVYTVDGLVVDSDYRDRYPNQKVLPVDFASQFENVKVGTNPTKGDGSDDKTTVYMSVAQVQAKLKSLAQSYIKTNKVGIPKVSIKVSFIDLSKTSNYADYAPLEALDLCDEVPIRFAKLGIDTTAKISRVVWNVLLDSYDSLELGDISATLGDKLSQVEQIASNANDKADKAKSIAQTGADGKSTVFRGPDTPVANHVGDLWYKPNGEDTEMYQWDGVTWVLIVSTKDTHEIRDKVDAAMQEMADYADKINSANDNSAQALEAANIAKQTSQDAANSVGQALSDVANAQQNASDALASATTANNSIIGIKNDIDTINGKFDLVASKSDIDTLDQRVKTNELAIKGNSDALELTAKQADVDLLSGRIGTAENSIKVNAKAIEGKASASSVDELNGDLNTAKNQWIASADGFTADILKVKGDIQANAASIKATADSLKLNYSTIDDTQSWVNNQINIASDSFQVSINSIQDDVNNLALAGTNLLRNSGDPKTLDFWKEPTGRLSVTKHSFFFNSSRNLFMLSNVLATEKTFRGENIQVKPNTDYTLSFDVFNSQNVVSSDAFLIGNDASGNSVVINIVANAHYDSDRDRRVAYTFNTGNMVSGYIRFDNNGTTNSKICALYVGDIMLTEGTGKVWSPCVLDFATQTDLSVTNGQIDLMVKKGEIVSRINASTEGVLIQGDKVRITGQTVIDNAVIKSTMIDTIDASKITAGILDAANVHIINLDVSNLVGDTTNFVQSAWNAVSKFVTIDGTGIKIGAGQGVLSLNSTGMNILDQYNGEDMGSISASHWLTNDAMNGLSFNLNSKAEYMAWAYRKDTTSPYTPALTYFPRLDTAKGAGMTKGFNFDDDVAIRGALKGDGNASNYLALGAAKVGASDNFITIMNSNRQAGFVFGNTEMYLIGMDNSVFHLSKIIQGLEKLVGNKFIIPLELDGEGIKTYTVMEF</sequence>
<dbReference type="InterPro" id="IPR007119">
    <property type="entry name" value="Phage_tail_spike_N"/>
</dbReference>
<feature type="domain" description="Tail spike" evidence="1">
    <location>
        <begin position="142"/>
        <end position="390"/>
    </location>
</feature>
<dbReference type="RefSeq" id="WP_124976885.1">
    <property type="nucleotide sequence ID" value="NZ_BFFP01000022.1"/>
</dbReference>
<dbReference type="InterPro" id="IPR010572">
    <property type="entry name" value="Tail_dom"/>
</dbReference>
<dbReference type="AlphaFoldDB" id="A0A401ITZ2"/>
<dbReference type="Proteomes" id="UP000286848">
    <property type="component" value="Unassembled WGS sequence"/>
</dbReference>
<evidence type="ECO:0000259" key="2">
    <source>
        <dbReference type="Pfam" id="PF07902"/>
    </source>
</evidence>
<feature type="domain" description="Gp58-like" evidence="2">
    <location>
        <begin position="885"/>
        <end position="1002"/>
    </location>
</feature>
<dbReference type="NCBIfam" id="TIGR01665">
    <property type="entry name" value="put_anti_recept"/>
    <property type="match status" value="1"/>
</dbReference>
<dbReference type="OrthoDB" id="4387735at2"/>
<evidence type="ECO:0000313" key="5">
    <source>
        <dbReference type="Proteomes" id="UP000286848"/>
    </source>
</evidence>
<organism evidence="4 5">
    <name type="scientific">Ligilactobacillus salitolerans</name>
    <dbReference type="NCBI Taxonomy" id="1808352"/>
    <lineage>
        <taxon>Bacteria</taxon>
        <taxon>Bacillati</taxon>
        <taxon>Bacillota</taxon>
        <taxon>Bacilli</taxon>
        <taxon>Lactobacillales</taxon>
        <taxon>Lactobacillaceae</taxon>
        <taxon>Ligilactobacillus</taxon>
    </lineage>
</organism>
<accession>A0A401ITZ2</accession>
<evidence type="ECO:0000259" key="1">
    <source>
        <dbReference type="Pfam" id="PF06605"/>
    </source>
</evidence>
<dbReference type="Pfam" id="PF07902">
    <property type="entry name" value="Gp58"/>
    <property type="match status" value="1"/>
</dbReference>
<reference evidence="4 5" key="1">
    <citation type="journal article" date="2019" name="Int. J. Syst. Evol. Microbiol.">
        <title>Lactobacillus salitolerans sp. nov., a novel lactic acid bacterium isolated from spent mushroom substrates.</title>
        <authorList>
            <person name="Tohno M."/>
            <person name="Tanizawa Y."/>
            <person name="Kojima Y."/>
            <person name="Sakamoto M."/>
            <person name="Nakamura Y."/>
            <person name="Ohkuma M."/>
            <person name="Kobayashi H."/>
        </authorList>
    </citation>
    <scope>NUCLEOTIDE SEQUENCE [LARGE SCALE GENOMIC DNA]</scope>
    <source>
        <strain evidence="4 5">YK43</strain>
    </source>
</reference>
<dbReference type="InterPro" id="IPR012892">
    <property type="entry name" value="Gp58"/>
</dbReference>
<evidence type="ECO:0008006" key="6">
    <source>
        <dbReference type="Google" id="ProtNLM"/>
    </source>
</evidence>